<evidence type="ECO:0000259" key="2">
    <source>
        <dbReference type="Pfam" id="PF00892"/>
    </source>
</evidence>
<dbReference type="STRING" id="45070.Lnau_2858"/>
<keyword evidence="1" id="KW-1133">Transmembrane helix</keyword>
<dbReference type="Pfam" id="PF00892">
    <property type="entry name" value="EamA"/>
    <property type="match status" value="1"/>
</dbReference>
<dbReference type="GO" id="GO:0016020">
    <property type="term" value="C:membrane"/>
    <property type="evidence" value="ECO:0007669"/>
    <property type="project" value="InterPro"/>
</dbReference>
<dbReference type="Proteomes" id="UP000054725">
    <property type="component" value="Unassembled WGS sequence"/>
</dbReference>
<evidence type="ECO:0000313" key="4">
    <source>
        <dbReference type="Proteomes" id="UP000054725"/>
    </source>
</evidence>
<keyword evidence="1" id="KW-0472">Membrane</keyword>
<dbReference type="AlphaFoldDB" id="A0A0W0WLL5"/>
<reference evidence="3 4" key="1">
    <citation type="submission" date="2015-11" db="EMBL/GenBank/DDBJ databases">
        <title>Genomic analysis of 38 Legionella species identifies large and diverse effector repertoires.</title>
        <authorList>
            <person name="Burstein D."/>
            <person name="Amaro F."/>
            <person name="Zusman T."/>
            <person name="Lifshitz Z."/>
            <person name="Cohen O."/>
            <person name="Gilbert J.A."/>
            <person name="Pupko T."/>
            <person name="Shuman H.A."/>
            <person name="Segal G."/>
        </authorList>
    </citation>
    <scope>NUCLEOTIDE SEQUENCE [LARGE SCALE GENOMIC DNA]</scope>
    <source>
        <strain evidence="3 4">ATCC 49506</strain>
    </source>
</reference>
<dbReference type="OrthoDB" id="5568153at2"/>
<dbReference type="SUPFAM" id="SSF103481">
    <property type="entry name" value="Multidrug resistance efflux transporter EmrE"/>
    <property type="match status" value="1"/>
</dbReference>
<organism evidence="3 4">
    <name type="scientific">Legionella nautarum</name>
    <dbReference type="NCBI Taxonomy" id="45070"/>
    <lineage>
        <taxon>Bacteria</taxon>
        <taxon>Pseudomonadati</taxon>
        <taxon>Pseudomonadota</taxon>
        <taxon>Gammaproteobacteria</taxon>
        <taxon>Legionellales</taxon>
        <taxon>Legionellaceae</taxon>
        <taxon>Legionella</taxon>
    </lineage>
</organism>
<proteinExistence type="predicted"/>
<dbReference type="EMBL" id="LNYO01000024">
    <property type="protein sequence ID" value="KTD33210.1"/>
    <property type="molecule type" value="Genomic_DNA"/>
</dbReference>
<accession>A0A0W0WLL5</accession>
<feature type="domain" description="EamA" evidence="2">
    <location>
        <begin position="2"/>
        <end position="139"/>
    </location>
</feature>
<feature type="transmembrane region" description="Helical" evidence="1">
    <location>
        <begin position="94"/>
        <end position="115"/>
    </location>
</feature>
<sequence>MWLTFAIIAAILWGFNYALAEKILYSISPITLLALEMLCGAILFTIISYFTTMKKDFELIVSQPNVRWLILAEIVVVLLASFFIVASIRLKNATVAGILELVYPLFTILFTWFLFHETHVNLPVIIGGILIFIGVVIISLA</sequence>
<feature type="transmembrane region" description="Helical" evidence="1">
    <location>
        <begin position="30"/>
        <end position="50"/>
    </location>
</feature>
<dbReference type="InterPro" id="IPR000620">
    <property type="entry name" value="EamA_dom"/>
</dbReference>
<feature type="transmembrane region" description="Helical" evidence="1">
    <location>
        <begin position="122"/>
        <end position="140"/>
    </location>
</feature>
<keyword evidence="4" id="KW-1185">Reference proteome</keyword>
<evidence type="ECO:0000313" key="3">
    <source>
        <dbReference type="EMBL" id="KTD33210.1"/>
    </source>
</evidence>
<dbReference type="PATRIC" id="fig|45070.6.peg.3013"/>
<protein>
    <submittedName>
        <fullName evidence="3">Transport protein</fullName>
    </submittedName>
</protein>
<gene>
    <name evidence="3" type="ORF">Lnau_2858</name>
</gene>
<dbReference type="RefSeq" id="WP_058505822.1">
    <property type="nucleotide sequence ID" value="NZ_CAAAIF010000003.1"/>
</dbReference>
<keyword evidence="1" id="KW-0812">Transmembrane</keyword>
<feature type="transmembrane region" description="Helical" evidence="1">
    <location>
        <begin position="70"/>
        <end position="88"/>
    </location>
</feature>
<name>A0A0W0WLL5_9GAMM</name>
<evidence type="ECO:0000256" key="1">
    <source>
        <dbReference type="SAM" id="Phobius"/>
    </source>
</evidence>
<comment type="caution">
    <text evidence="3">The sequence shown here is derived from an EMBL/GenBank/DDBJ whole genome shotgun (WGS) entry which is preliminary data.</text>
</comment>
<dbReference type="InterPro" id="IPR037185">
    <property type="entry name" value="EmrE-like"/>
</dbReference>